<keyword evidence="5" id="KW-1185">Reference proteome</keyword>
<evidence type="ECO:0000256" key="1">
    <source>
        <dbReference type="ARBA" id="ARBA00022729"/>
    </source>
</evidence>
<dbReference type="Pfam" id="PF13435">
    <property type="entry name" value="Cytochrome_C554"/>
    <property type="match status" value="1"/>
</dbReference>
<keyword evidence="1 2" id="KW-0732">Signal</keyword>
<name>A0A7H0LN20_9SPHN</name>
<feature type="chain" id="PRO_5029014758" description="Cytochrome c-552/4 domain-containing protein" evidence="2">
    <location>
        <begin position="23"/>
        <end position="448"/>
    </location>
</feature>
<protein>
    <recommendedName>
        <fullName evidence="3">Cytochrome c-552/4 domain-containing protein</fullName>
    </recommendedName>
</protein>
<evidence type="ECO:0000259" key="3">
    <source>
        <dbReference type="Pfam" id="PF13435"/>
    </source>
</evidence>
<dbReference type="PANTHER" id="PTHR35038">
    <property type="entry name" value="DISSIMILATORY SULFITE REDUCTASE SIRA"/>
    <property type="match status" value="1"/>
</dbReference>
<evidence type="ECO:0000313" key="4">
    <source>
        <dbReference type="EMBL" id="QNQ11073.1"/>
    </source>
</evidence>
<dbReference type="PANTHER" id="PTHR35038:SF6">
    <property type="entry name" value="SURFACE LOCALIZED DECAHEME CYTOCHROME C LIPOPROTEIN"/>
    <property type="match status" value="1"/>
</dbReference>
<dbReference type="InterPro" id="IPR023155">
    <property type="entry name" value="Cyt_c-552/4"/>
</dbReference>
<gene>
    <name evidence="4" type="ORF">H3Z74_07935</name>
</gene>
<dbReference type="InterPro" id="IPR051829">
    <property type="entry name" value="Multiheme_Cytochr_ET"/>
</dbReference>
<evidence type="ECO:0000313" key="5">
    <source>
        <dbReference type="Proteomes" id="UP000516148"/>
    </source>
</evidence>
<evidence type="ECO:0000256" key="2">
    <source>
        <dbReference type="SAM" id="SignalP"/>
    </source>
</evidence>
<dbReference type="InterPro" id="IPR036280">
    <property type="entry name" value="Multihaem_cyt_sf"/>
</dbReference>
<dbReference type="AlphaFoldDB" id="A0A7H0LN20"/>
<accession>A0A7H0LN20</accession>
<dbReference type="SUPFAM" id="SSF48695">
    <property type="entry name" value="Multiheme cytochromes"/>
    <property type="match status" value="1"/>
</dbReference>
<dbReference type="RefSeq" id="WP_187763359.1">
    <property type="nucleotide sequence ID" value="NZ_CP061038.1"/>
</dbReference>
<organism evidence="4 5">
    <name type="scientific">Sphingomonas alpina</name>
    <dbReference type="NCBI Taxonomy" id="653931"/>
    <lineage>
        <taxon>Bacteria</taxon>
        <taxon>Pseudomonadati</taxon>
        <taxon>Pseudomonadota</taxon>
        <taxon>Alphaproteobacteria</taxon>
        <taxon>Sphingomonadales</taxon>
        <taxon>Sphingomonadaceae</taxon>
        <taxon>Sphingomonas</taxon>
    </lineage>
</organism>
<dbReference type="GO" id="GO:0016491">
    <property type="term" value="F:oxidoreductase activity"/>
    <property type="evidence" value="ECO:0007669"/>
    <property type="project" value="TreeGrafter"/>
</dbReference>
<dbReference type="Proteomes" id="UP000516148">
    <property type="component" value="Chromosome"/>
</dbReference>
<reference evidence="4 5" key="1">
    <citation type="submission" date="2020-09" db="EMBL/GenBank/DDBJ databases">
        <title>Sphingomonas sp., a new species isolated from pork steak.</title>
        <authorList>
            <person name="Heidler von Heilborn D."/>
        </authorList>
    </citation>
    <scope>NUCLEOTIDE SEQUENCE [LARGE SCALE GENOMIC DNA]</scope>
    <source>
        <strain evidence="5">S8-3T</strain>
    </source>
</reference>
<proteinExistence type="predicted"/>
<dbReference type="EMBL" id="CP061038">
    <property type="protein sequence ID" value="QNQ11073.1"/>
    <property type="molecule type" value="Genomic_DNA"/>
</dbReference>
<dbReference type="Gene3D" id="1.10.1130.10">
    <property type="entry name" value="Flavocytochrome C3, Chain A"/>
    <property type="match status" value="1"/>
</dbReference>
<sequence length="448" mass="46862">MGVASLSLLTLALLVGSPGSRADAADRDQGSYQGVASCAGSTCHGRMEADGAVVRQDELMRWQEPSTPGGAHSRAFSVLSGARARQIAATLGLGDPTASQSCTGCHATPTGGSRGARFQQGDGVGCEACHGPSSGWIASHYAVGASHAANVSRGMVALDQPATRAAVCLDCHFGSSRPGQFASHRLYSAGHPRISFELDLFSTMQQHHDEDADYVRRKGRPDSARTWAVGQAMAVNRALTLYATPRGSEGAFPEFAFFDCHSCHRKIYDQEDRVKTWESNPGRPIPAGMPPFNDENMILLGAAARVAAPDMATRFDSDSRAFHTALGKDRASAIAAGQRLAATASGLASALSAGSGGGDTAFAMVDAIAGPATVPRFTDYEGSVQAVMAIDTLLNALVKQGRITLGAAAGIRANINRAYAAVRDPNDYRGPAFRASLAEAVRSIRVLR</sequence>
<feature type="signal peptide" evidence="2">
    <location>
        <begin position="1"/>
        <end position="22"/>
    </location>
</feature>
<feature type="domain" description="Cytochrome c-552/4" evidence="3">
    <location>
        <begin position="70"/>
        <end position="131"/>
    </location>
</feature>
<dbReference type="KEGG" id="spap:H3Z74_07935"/>